<evidence type="ECO:0000256" key="8">
    <source>
        <dbReference type="ARBA" id="ARBA00022842"/>
    </source>
</evidence>
<dbReference type="Proteomes" id="UP001500457">
    <property type="component" value="Unassembled WGS sequence"/>
</dbReference>
<dbReference type="InterPro" id="IPR000086">
    <property type="entry name" value="NUDIX_hydrolase_dom"/>
</dbReference>
<protein>
    <recommendedName>
        <fullName evidence="11">8-oxo-dGTP diphosphatase</fullName>
        <ecNumber evidence="11">3.6.1.55</ecNumber>
    </recommendedName>
</protein>
<evidence type="ECO:0000256" key="1">
    <source>
        <dbReference type="ARBA" id="ARBA00001946"/>
    </source>
</evidence>
<evidence type="ECO:0000313" key="14">
    <source>
        <dbReference type="Proteomes" id="UP001500457"/>
    </source>
</evidence>
<evidence type="ECO:0000256" key="3">
    <source>
        <dbReference type="ARBA" id="ARBA00022457"/>
    </source>
</evidence>
<evidence type="ECO:0000256" key="2">
    <source>
        <dbReference type="ARBA" id="ARBA00005582"/>
    </source>
</evidence>
<dbReference type="InterPro" id="IPR020476">
    <property type="entry name" value="Nudix_hydrolase"/>
</dbReference>
<evidence type="ECO:0000256" key="10">
    <source>
        <dbReference type="ARBA" id="ARBA00035861"/>
    </source>
</evidence>
<dbReference type="EMBL" id="BAABHQ010000002">
    <property type="protein sequence ID" value="GAA4863292.1"/>
    <property type="molecule type" value="Genomic_DNA"/>
</dbReference>
<keyword evidence="8" id="KW-0460">Magnesium</keyword>
<keyword evidence="3" id="KW-0515">Mutator protein</keyword>
<evidence type="ECO:0000256" key="5">
    <source>
        <dbReference type="ARBA" id="ARBA00022723"/>
    </source>
</evidence>
<organism evidence="13 14">
    <name type="scientific">Actinomycetospora straminea</name>
    <dbReference type="NCBI Taxonomy" id="663607"/>
    <lineage>
        <taxon>Bacteria</taxon>
        <taxon>Bacillati</taxon>
        <taxon>Actinomycetota</taxon>
        <taxon>Actinomycetes</taxon>
        <taxon>Pseudonocardiales</taxon>
        <taxon>Pseudonocardiaceae</taxon>
        <taxon>Actinomycetospora</taxon>
    </lineage>
</organism>
<evidence type="ECO:0000256" key="9">
    <source>
        <dbReference type="ARBA" id="ARBA00023204"/>
    </source>
</evidence>
<comment type="caution">
    <text evidence="13">The sequence shown here is derived from an EMBL/GenBank/DDBJ whole genome shotgun (WGS) entry which is preliminary data.</text>
</comment>
<keyword evidence="5" id="KW-0479">Metal-binding</keyword>
<proteinExistence type="inferred from homology"/>
<dbReference type="PROSITE" id="PS51462">
    <property type="entry name" value="NUDIX"/>
    <property type="match status" value="1"/>
</dbReference>
<dbReference type="PANTHER" id="PTHR47707">
    <property type="entry name" value="8-OXO-DGTP DIPHOSPHATASE"/>
    <property type="match status" value="1"/>
</dbReference>
<evidence type="ECO:0000256" key="11">
    <source>
        <dbReference type="ARBA" id="ARBA00038905"/>
    </source>
</evidence>
<dbReference type="PRINTS" id="PR00502">
    <property type="entry name" value="NUDIXFAMILY"/>
</dbReference>
<evidence type="ECO:0000259" key="12">
    <source>
        <dbReference type="PROSITE" id="PS51462"/>
    </source>
</evidence>
<comment type="catalytic activity">
    <reaction evidence="10">
        <text>8-oxo-dGTP + H2O = 8-oxo-dGMP + diphosphate + H(+)</text>
        <dbReference type="Rhea" id="RHEA:31575"/>
        <dbReference type="ChEBI" id="CHEBI:15377"/>
        <dbReference type="ChEBI" id="CHEBI:15378"/>
        <dbReference type="ChEBI" id="CHEBI:33019"/>
        <dbReference type="ChEBI" id="CHEBI:63224"/>
        <dbReference type="ChEBI" id="CHEBI:77896"/>
        <dbReference type="EC" id="3.6.1.55"/>
    </reaction>
</comment>
<comment type="similarity">
    <text evidence="2">Belongs to the Nudix hydrolase family.</text>
</comment>
<comment type="cofactor">
    <cofactor evidence="1">
        <name>Mg(2+)</name>
        <dbReference type="ChEBI" id="CHEBI:18420"/>
    </cofactor>
</comment>
<evidence type="ECO:0000256" key="6">
    <source>
        <dbReference type="ARBA" id="ARBA00022763"/>
    </source>
</evidence>
<dbReference type="Pfam" id="PF00293">
    <property type="entry name" value="NUDIX"/>
    <property type="match status" value="1"/>
</dbReference>
<name>A0ABP9DZ18_9PSEU</name>
<keyword evidence="6" id="KW-0227">DNA damage</keyword>
<dbReference type="EC" id="3.6.1.55" evidence="11"/>
<dbReference type="Gene3D" id="3.90.79.10">
    <property type="entry name" value="Nucleoside Triphosphate Pyrophosphohydrolase"/>
    <property type="match status" value="1"/>
</dbReference>
<sequence length="142" mass="15054">MPRTLVTVERIVVGAALVRDGRVLAARRTRPAAAAGRWELPGGAVEPGEDEATALARELHEELALAVVVGDRLGPEVPLPGERVLRIRVCASAGEPTALEHDALRWLGPDELDDVDWLDSDRAVLPALADLLRPPGPSSAPS</sequence>
<keyword evidence="4" id="KW-0235">DNA replication</keyword>
<dbReference type="InterPro" id="IPR047127">
    <property type="entry name" value="MutT-like"/>
</dbReference>
<dbReference type="SUPFAM" id="SSF55811">
    <property type="entry name" value="Nudix"/>
    <property type="match status" value="1"/>
</dbReference>
<evidence type="ECO:0000256" key="7">
    <source>
        <dbReference type="ARBA" id="ARBA00022801"/>
    </source>
</evidence>
<reference evidence="14" key="1">
    <citation type="journal article" date="2019" name="Int. J. Syst. Evol. Microbiol.">
        <title>The Global Catalogue of Microorganisms (GCM) 10K type strain sequencing project: providing services to taxonomists for standard genome sequencing and annotation.</title>
        <authorList>
            <consortium name="The Broad Institute Genomics Platform"/>
            <consortium name="The Broad Institute Genome Sequencing Center for Infectious Disease"/>
            <person name="Wu L."/>
            <person name="Ma J."/>
        </authorList>
    </citation>
    <scope>NUCLEOTIDE SEQUENCE [LARGE SCALE GENOMIC DNA]</scope>
    <source>
        <strain evidence="14">JCM 17983</strain>
    </source>
</reference>
<keyword evidence="14" id="KW-1185">Reference proteome</keyword>
<evidence type="ECO:0000313" key="13">
    <source>
        <dbReference type="EMBL" id="GAA4863292.1"/>
    </source>
</evidence>
<gene>
    <name evidence="13" type="ORF">GCM10023203_08690</name>
</gene>
<dbReference type="PANTHER" id="PTHR47707:SF1">
    <property type="entry name" value="NUDIX HYDROLASE FAMILY PROTEIN"/>
    <property type="match status" value="1"/>
</dbReference>
<keyword evidence="9" id="KW-0234">DNA repair</keyword>
<feature type="domain" description="Nudix hydrolase" evidence="12">
    <location>
        <begin position="8"/>
        <end position="130"/>
    </location>
</feature>
<evidence type="ECO:0000256" key="4">
    <source>
        <dbReference type="ARBA" id="ARBA00022705"/>
    </source>
</evidence>
<keyword evidence="7" id="KW-0378">Hydrolase</keyword>
<accession>A0ABP9DZ18</accession>
<dbReference type="InterPro" id="IPR015797">
    <property type="entry name" value="NUDIX_hydrolase-like_dom_sf"/>
</dbReference>